<keyword evidence="4" id="KW-0238">DNA-binding</keyword>
<dbReference type="InterPro" id="IPR036388">
    <property type="entry name" value="WH-like_DNA-bd_sf"/>
</dbReference>
<evidence type="ECO:0000313" key="8">
    <source>
        <dbReference type="Proteomes" id="UP000254939"/>
    </source>
</evidence>
<dbReference type="Gene3D" id="3.90.1150.10">
    <property type="entry name" value="Aspartate Aminotransferase, domain 1"/>
    <property type="match status" value="1"/>
</dbReference>
<dbReference type="InterPro" id="IPR051446">
    <property type="entry name" value="HTH_trans_reg/aminotransferase"/>
</dbReference>
<feature type="domain" description="HTH gntR-type" evidence="6">
    <location>
        <begin position="16"/>
        <end position="84"/>
    </location>
</feature>
<evidence type="ECO:0000256" key="1">
    <source>
        <dbReference type="ARBA" id="ARBA00005384"/>
    </source>
</evidence>
<evidence type="ECO:0000256" key="2">
    <source>
        <dbReference type="ARBA" id="ARBA00022898"/>
    </source>
</evidence>
<comment type="caution">
    <text evidence="7">The sequence shown here is derived from an EMBL/GenBank/DDBJ whole genome shotgun (WGS) entry which is preliminary data.</text>
</comment>
<evidence type="ECO:0000259" key="6">
    <source>
        <dbReference type="PROSITE" id="PS50949"/>
    </source>
</evidence>
<dbReference type="GO" id="GO:0003677">
    <property type="term" value="F:DNA binding"/>
    <property type="evidence" value="ECO:0007669"/>
    <property type="project" value="UniProtKB-KW"/>
</dbReference>
<dbReference type="GO" id="GO:0003700">
    <property type="term" value="F:DNA-binding transcription factor activity"/>
    <property type="evidence" value="ECO:0007669"/>
    <property type="project" value="InterPro"/>
</dbReference>
<dbReference type="SMART" id="SM00345">
    <property type="entry name" value="HTH_GNTR"/>
    <property type="match status" value="1"/>
</dbReference>
<dbReference type="Pfam" id="PF00392">
    <property type="entry name" value="GntR"/>
    <property type="match status" value="1"/>
</dbReference>
<keyword evidence="2" id="KW-0663">Pyridoxal phosphate</keyword>
<dbReference type="Gene3D" id="1.10.10.10">
    <property type="entry name" value="Winged helix-like DNA-binding domain superfamily/Winged helix DNA-binding domain"/>
    <property type="match status" value="1"/>
</dbReference>
<dbReference type="Pfam" id="PF00155">
    <property type="entry name" value="Aminotran_1_2"/>
    <property type="match status" value="1"/>
</dbReference>
<gene>
    <name evidence="7" type="ORF">B5K06_21520</name>
</gene>
<dbReference type="GO" id="GO:0030170">
    <property type="term" value="F:pyridoxal phosphate binding"/>
    <property type="evidence" value="ECO:0007669"/>
    <property type="project" value="InterPro"/>
</dbReference>
<dbReference type="CDD" id="cd07377">
    <property type="entry name" value="WHTH_GntR"/>
    <property type="match status" value="1"/>
</dbReference>
<dbReference type="InterPro" id="IPR015424">
    <property type="entry name" value="PyrdxlP-dep_Trfase"/>
</dbReference>
<comment type="similarity">
    <text evidence="1">In the C-terminal section; belongs to the class-I pyridoxal-phosphate-dependent aminotransferase family.</text>
</comment>
<keyword evidence="5" id="KW-0804">Transcription</keyword>
<accession>A0A370KKM2</accession>
<reference evidence="7 8" key="1">
    <citation type="submission" date="2017-03" db="EMBL/GenBank/DDBJ databases">
        <title>Genome analysis of Rhizobial strains effectives or ineffectives for nitrogen fixation isolated from bean seeds.</title>
        <authorList>
            <person name="Peralta H."/>
            <person name="Aguilar-Vera A."/>
            <person name="Mora Y."/>
            <person name="Vargas-Lagunas C."/>
            <person name="Girard L."/>
            <person name="Mora J."/>
        </authorList>
    </citation>
    <scope>NUCLEOTIDE SEQUENCE [LARGE SCALE GENOMIC DNA]</scope>
    <source>
        <strain evidence="7 8">CCGM3</strain>
    </source>
</reference>
<dbReference type="SUPFAM" id="SSF46785">
    <property type="entry name" value="Winged helix' DNA-binding domain"/>
    <property type="match status" value="1"/>
</dbReference>
<evidence type="ECO:0000313" key="7">
    <source>
        <dbReference type="EMBL" id="RDJ07916.1"/>
    </source>
</evidence>
<dbReference type="InterPro" id="IPR015422">
    <property type="entry name" value="PyrdxlP-dep_Trfase_small"/>
</dbReference>
<keyword evidence="3" id="KW-0805">Transcription regulation</keyword>
<protein>
    <submittedName>
        <fullName evidence="7">GntR family transcriptional regulator</fullName>
    </submittedName>
</protein>
<dbReference type="Proteomes" id="UP000254939">
    <property type="component" value="Unassembled WGS sequence"/>
</dbReference>
<dbReference type="InterPro" id="IPR004839">
    <property type="entry name" value="Aminotransferase_I/II_large"/>
</dbReference>
<organism evidence="7 8">
    <name type="scientific">Rhizobium grahamii</name>
    <dbReference type="NCBI Taxonomy" id="1120045"/>
    <lineage>
        <taxon>Bacteria</taxon>
        <taxon>Pseudomonadati</taxon>
        <taxon>Pseudomonadota</taxon>
        <taxon>Alphaproteobacteria</taxon>
        <taxon>Hyphomicrobiales</taxon>
        <taxon>Rhizobiaceae</taxon>
        <taxon>Rhizobium/Agrobacterium group</taxon>
        <taxon>Rhizobium</taxon>
    </lineage>
</organism>
<dbReference type="PROSITE" id="PS50949">
    <property type="entry name" value="HTH_GNTR"/>
    <property type="match status" value="1"/>
</dbReference>
<sequence>MLGAPIQMEETGQHTITRVETVMATIRQRIAGRSLTTGARLPSVRAMATFVGVSTSTVVDAYERLVGEGVILSRPGSGFFVATQAAPFSLSAAGPKLDRAVDPFWVSRQSLEAKEGDPKPGCGWLPSSWLPNQAIRKGLRALSRSDDTALADYGSPLGLEPLRQLIVRRMADRGMEASPGQIMLTESGTQAIDLLCRLFLEPGDTVLVDDPCYFNFQALLRAHRATMVSVPYTPSGPDIELFAQAMEQHRPRLYITNSAIHNPTGATLSPVVAHRVLKLADQFNLTIVEDDIFADFEHSIAPRLAAFDGLDRVVHIGSFSKTLSASARCGFIAAKKDWIEGLIDLKIATSFGGGRLSAELVYKVLSDGSYRKHIEALRTRLSKSMFEASARLKPLGILPFVEPQAGMFLWGRLPGNVDAAGVARSALDRNIVLAPGNAFSLSQSATNYMRFNVSQSLDDRVFEVLREALEGFP</sequence>
<dbReference type="InterPro" id="IPR015421">
    <property type="entry name" value="PyrdxlP-dep_Trfase_major"/>
</dbReference>
<dbReference type="OrthoDB" id="9802328at2"/>
<dbReference type="SUPFAM" id="SSF53383">
    <property type="entry name" value="PLP-dependent transferases"/>
    <property type="match status" value="1"/>
</dbReference>
<dbReference type="Gene3D" id="3.40.640.10">
    <property type="entry name" value="Type I PLP-dependent aspartate aminotransferase-like (Major domain)"/>
    <property type="match status" value="1"/>
</dbReference>
<dbReference type="InterPro" id="IPR000524">
    <property type="entry name" value="Tscrpt_reg_HTH_GntR"/>
</dbReference>
<dbReference type="CDD" id="cd00609">
    <property type="entry name" value="AAT_like"/>
    <property type="match status" value="1"/>
</dbReference>
<proteinExistence type="inferred from homology"/>
<dbReference type="AlphaFoldDB" id="A0A370KKM2"/>
<dbReference type="EMBL" id="NAAC01000022">
    <property type="protein sequence ID" value="RDJ07916.1"/>
    <property type="molecule type" value="Genomic_DNA"/>
</dbReference>
<evidence type="ECO:0000256" key="3">
    <source>
        <dbReference type="ARBA" id="ARBA00023015"/>
    </source>
</evidence>
<name>A0A370KKM2_9HYPH</name>
<dbReference type="PANTHER" id="PTHR46577">
    <property type="entry name" value="HTH-TYPE TRANSCRIPTIONAL REGULATORY PROTEIN GABR"/>
    <property type="match status" value="1"/>
</dbReference>
<dbReference type="PANTHER" id="PTHR46577:SF2">
    <property type="entry name" value="TRANSCRIPTIONAL REGULATORY PROTEIN"/>
    <property type="match status" value="1"/>
</dbReference>
<dbReference type="InterPro" id="IPR036390">
    <property type="entry name" value="WH_DNA-bd_sf"/>
</dbReference>
<evidence type="ECO:0000256" key="4">
    <source>
        <dbReference type="ARBA" id="ARBA00023125"/>
    </source>
</evidence>
<evidence type="ECO:0000256" key="5">
    <source>
        <dbReference type="ARBA" id="ARBA00023163"/>
    </source>
</evidence>
<dbReference type="RefSeq" id="WP_114714664.1">
    <property type="nucleotide sequence ID" value="NZ_KZ857264.1"/>
</dbReference>